<protein>
    <submittedName>
        <fullName evidence="2">Uncharacterized protein</fullName>
    </submittedName>
</protein>
<feature type="region of interest" description="Disordered" evidence="1">
    <location>
        <begin position="345"/>
        <end position="365"/>
    </location>
</feature>
<feature type="compositionally biased region" description="Polar residues" evidence="1">
    <location>
        <begin position="103"/>
        <end position="115"/>
    </location>
</feature>
<feature type="compositionally biased region" description="Basic and acidic residues" evidence="1">
    <location>
        <begin position="58"/>
        <end position="67"/>
    </location>
</feature>
<dbReference type="EMBL" id="LR999457">
    <property type="protein sequence ID" value="CAE6201297.1"/>
    <property type="molecule type" value="Genomic_DNA"/>
</dbReference>
<dbReference type="Pfam" id="PF03004">
    <property type="entry name" value="Transposase_24"/>
    <property type="match status" value="1"/>
</dbReference>
<proteinExistence type="predicted"/>
<gene>
    <name evidence="2" type="ORF">AARE701A_LOCUS19776</name>
</gene>
<dbReference type="InterPro" id="IPR004252">
    <property type="entry name" value="Probable_transposase_24"/>
</dbReference>
<keyword evidence="3" id="KW-1185">Reference proteome</keyword>
<feature type="compositionally biased region" description="Basic residues" evidence="1">
    <location>
        <begin position="12"/>
        <end position="22"/>
    </location>
</feature>
<feature type="region of interest" description="Disordered" evidence="1">
    <location>
        <begin position="465"/>
        <end position="495"/>
    </location>
</feature>
<feature type="compositionally biased region" description="Low complexity" evidence="1">
    <location>
        <begin position="23"/>
        <end position="47"/>
    </location>
</feature>
<feature type="compositionally biased region" description="Acidic residues" evidence="1">
    <location>
        <begin position="164"/>
        <end position="185"/>
    </location>
</feature>
<evidence type="ECO:0000256" key="1">
    <source>
        <dbReference type="SAM" id="MobiDB-lite"/>
    </source>
</evidence>
<sequence length="495" mass="54071">MAPRVRGGRGSGRGKRGPKSPVKRPTVVPTRPTSSGVSSRRPRSLPSQYEFTPANPEDPNHGTEHPPNRQPSPQLSLRDYPPPLQLFQSGEGSQHAAGGSPRGSGTTPFRASVSSVHRLASGSPRASQSPAPVQPPAPVPSPVVNQQRPPRASLSGHSSQAQNVEEEEAASDEEADDETTSEDEGLRDSTLPEDVLATLHDTLLIPGRELYTTLISPTLEPGTTWFGKDKGKMTRKVTKCFTNKFDGPYYNWSCVPTGRRERYFLEFAKTHTWHPSVTGVVEAKFYKIIALRMKDMEVELGRPPTIGEVFIRTHTKKDGTFVDRKAQEIHQAYLKNKAAKLAALQENDEQDDGNSRQSELSQEEDDEIFLQSTVTNDRGDYFGIGSLGVYINGKRKYAGSSSSFTTLQSQLEDANRKIEEQAALQAAREAEALRVAASQAAEIMHLSMVKKYLSETDPNFLAFLNSQSTPAADDHSEVQPNPTPAANADGTTPAT</sequence>
<name>A0A8S2AVR5_ARAAE</name>
<dbReference type="AlphaFoldDB" id="A0A8S2AVR5"/>
<feature type="compositionally biased region" description="Pro residues" evidence="1">
    <location>
        <begin position="132"/>
        <end position="141"/>
    </location>
</feature>
<reference evidence="2" key="1">
    <citation type="submission" date="2021-01" db="EMBL/GenBank/DDBJ databases">
        <authorList>
            <person name="Bezrukov I."/>
        </authorList>
    </citation>
    <scope>NUCLEOTIDE SEQUENCE</scope>
</reference>
<organism evidence="2 3">
    <name type="scientific">Arabidopsis arenosa</name>
    <name type="common">Sand rock-cress</name>
    <name type="synonym">Cardaminopsis arenosa</name>
    <dbReference type="NCBI Taxonomy" id="38785"/>
    <lineage>
        <taxon>Eukaryota</taxon>
        <taxon>Viridiplantae</taxon>
        <taxon>Streptophyta</taxon>
        <taxon>Embryophyta</taxon>
        <taxon>Tracheophyta</taxon>
        <taxon>Spermatophyta</taxon>
        <taxon>Magnoliopsida</taxon>
        <taxon>eudicotyledons</taxon>
        <taxon>Gunneridae</taxon>
        <taxon>Pentapetalae</taxon>
        <taxon>rosids</taxon>
        <taxon>malvids</taxon>
        <taxon>Brassicales</taxon>
        <taxon>Brassicaceae</taxon>
        <taxon>Camelineae</taxon>
        <taxon>Arabidopsis</taxon>
    </lineage>
</organism>
<evidence type="ECO:0000313" key="2">
    <source>
        <dbReference type="EMBL" id="CAE6201297.1"/>
    </source>
</evidence>
<accession>A0A8S2AVR5</accession>
<evidence type="ECO:0000313" key="3">
    <source>
        <dbReference type="Proteomes" id="UP000682877"/>
    </source>
</evidence>
<feature type="region of interest" description="Disordered" evidence="1">
    <location>
        <begin position="1"/>
        <end position="192"/>
    </location>
</feature>
<dbReference type="Proteomes" id="UP000682877">
    <property type="component" value="Chromosome 7"/>
</dbReference>